<organism evidence="2 3">
    <name type="scientific">Blattamonas nauphoetae</name>
    <dbReference type="NCBI Taxonomy" id="2049346"/>
    <lineage>
        <taxon>Eukaryota</taxon>
        <taxon>Metamonada</taxon>
        <taxon>Preaxostyla</taxon>
        <taxon>Oxymonadida</taxon>
        <taxon>Blattamonas</taxon>
    </lineage>
</organism>
<protein>
    <submittedName>
        <fullName evidence="2">Uncharacterized protein</fullName>
    </submittedName>
</protein>
<evidence type="ECO:0000313" key="3">
    <source>
        <dbReference type="Proteomes" id="UP001281761"/>
    </source>
</evidence>
<reference evidence="2 3" key="1">
    <citation type="journal article" date="2022" name="bioRxiv">
        <title>Genomics of Preaxostyla Flagellates Illuminates Evolutionary Transitions and the Path Towards Mitochondrial Loss.</title>
        <authorList>
            <person name="Novak L.V.F."/>
            <person name="Treitli S.C."/>
            <person name="Pyrih J."/>
            <person name="Halakuc P."/>
            <person name="Pipaliya S.V."/>
            <person name="Vacek V."/>
            <person name="Brzon O."/>
            <person name="Soukal P."/>
            <person name="Eme L."/>
            <person name="Dacks J.B."/>
            <person name="Karnkowska A."/>
            <person name="Elias M."/>
            <person name="Hampl V."/>
        </authorList>
    </citation>
    <scope>NUCLEOTIDE SEQUENCE [LARGE SCALE GENOMIC DNA]</scope>
    <source>
        <strain evidence="2">NAU3</strain>
        <tissue evidence="2">Gut</tissue>
    </source>
</reference>
<feature type="transmembrane region" description="Helical" evidence="1">
    <location>
        <begin position="36"/>
        <end position="59"/>
    </location>
</feature>
<comment type="caution">
    <text evidence="2">The sequence shown here is derived from an EMBL/GenBank/DDBJ whole genome shotgun (WGS) entry which is preliminary data.</text>
</comment>
<sequence>MSSQNKAQWMHPVPAAHVMSVEDQCKSMNLPFATSFLTISWSIVLIILVIIGSLQSFSITAPSELFISFPIICSINALISGYLVFKASQVDEDIPIRAREWKS</sequence>
<proteinExistence type="predicted"/>
<name>A0ABQ9XUI8_9EUKA</name>
<accession>A0ABQ9XUI8</accession>
<keyword evidence="1" id="KW-1133">Transmembrane helix</keyword>
<keyword evidence="3" id="KW-1185">Reference proteome</keyword>
<evidence type="ECO:0000313" key="2">
    <source>
        <dbReference type="EMBL" id="KAK2955151.1"/>
    </source>
</evidence>
<keyword evidence="1" id="KW-0812">Transmembrane</keyword>
<dbReference type="EMBL" id="JARBJD010000070">
    <property type="protein sequence ID" value="KAK2955151.1"/>
    <property type="molecule type" value="Genomic_DNA"/>
</dbReference>
<evidence type="ECO:0000256" key="1">
    <source>
        <dbReference type="SAM" id="Phobius"/>
    </source>
</evidence>
<gene>
    <name evidence="2" type="ORF">BLNAU_9880</name>
</gene>
<feature type="transmembrane region" description="Helical" evidence="1">
    <location>
        <begin position="65"/>
        <end position="85"/>
    </location>
</feature>
<dbReference type="Proteomes" id="UP001281761">
    <property type="component" value="Unassembled WGS sequence"/>
</dbReference>
<keyword evidence="1" id="KW-0472">Membrane</keyword>